<name>A0ABV2BRC1_9GAMM</name>
<evidence type="ECO:0000313" key="1">
    <source>
        <dbReference type="EMBL" id="MET1254469.1"/>
    </source>
</evidence>
<keyword evidence="2" id="KW-1185">Reference proteome</keyword>
<gene>
    <name evidence="1" type="ORF">ABVT43_04960</name>
</gene>
<organism evidence="1 2">
    <name type="scientific">Aliikangiella maris</name>
    <dbReference type="NCBI Taxonomy" id="3162458"/>
    <lineage>
        <taxon>Bacteria</taxon>
        <taxon>Pseudomonadati</taxon>
        <taxon>Pseudomonadota</taxon>
        <taxon>Gammaproteobacteria</taxon>
        <taxon>Oceanospirillales</taxon>
        <taxon>Pleioneaceae</taxon>
        <taxon>Aliikangiella</taxon>
    </lineage>
</organism>
<proteinExistence type="predicted"/>
<accession>A0ABV2BRC1</accession>
<sequence length="362" mass="40785">MNVEFKWQVRLLNRILGLIIIGFTCGEVNADNHLLARPDGVERKLFGATELELIEINIFSEFTSKSESMLAIEAVNQEMVPAENPTAASTSTQTASHSSSYIDTAETTNEELSEEKAFYYDFQFSVGAAYYNQLYLGNDETGFSPAIALTVDLGYKDFFFESNRKNRLSAVLGRVLIGYHLWQDEENQLDIVSGNYAPGIEKKDADDNVIPELVNLKERRDDYNFGVRFSRLTGSTYMSSELVYDLVGLSHHGWVLDSYIGKVNSWGNWDVNYGIGHTWVSQNVSDYYVGVKPAEVLPGIYPYKTGSGYTLNIEFSAQYPVSENWVFEAGLNYSWLSDNLYRSPLVINQDVLTALIGFGYVF</sequence>
<dbReference type="EMBL" id="JBEVCJ010000004">
    <property type="protein sequence ID" value="MET1254469.1"/>
    <property type="molecule type" value="Genomic_DNA"/>
</dbReference>
<evidence type="ECO:0000313" key="2">
    <source>
        <dbReference type="Proteomes" id="UP001548189"/>
    </source>
</evidence>
<comment type="caution">
    <text evidence="1">The sequence shown here is derived from an EMBL/GenBank/DDBJ whole genome shotgun (WGS) entry which is preliminary data.</text>
</comment>
<dbReference type="InterPro" id="IPR010583">
    <property type="entry name" value="MipA"/>
</dbReference>
<protein>
    <submittedName>
        <fullName evidence="1">MipA/OmpV family protein</fullName>
    </submittedName>
</protein>
<reference evidence="1 2" key="1">
    <citation type="submission" date="2024-06" db="EMBL/GenBank/DDBJ databases">
        <authorList>
            <person name="Li F."/>
        </authorList>
    </citation>
    <scope>NUCLEOTIDE SEQUENCE [LARGE SCALE GENOMIC DNA]</scope>
    <source>
        <strain evidence="1 2">GXAS 311</strain>
    </source>
</reference>
<dbReference type="PANTHER" id="PTHR38776:SF1">
    <property type="entry name" value="MLTA-INTERACTING PROTEIN-RELATED"/>
    <property type="match status" value="1"/>
</dbReference>
<dbReference type="Proteomes" id="UP001548189">
    <property type="component" value="Unassembled WGS sequence"/>
</dbReference>
<dbReference type="Pfam" id="PF06629">
    <property type="entry name" value="MipA"/>
    <property type="match status" value="1"/>
</dbReference>
<dbReference type="PANTHER" id="PTHR38776">
    <property type="entry name" value="MLTA-INTERACTING PROTEIN-RELATED"/>
    <property type="match status" value="1"/>
</dbReference>